<comment type="cofactor">
    <cofactor evidence="1">
        <name>[4Fe-4S] cluster</name>
        <dbReference type="ChEBI" id="CHEBI:49883"/>
    </cofactor>
</comment>
<dbReference type="SUPFAM" id="SSF102114">
    <property type="entry name" value="Radical SAM enzymes"/>
    <property type="match status" value="1"/>
</dbReference>
<evidence type="ECO:0000256" key="10">
    <source>
        <dbReference type="ARBA" id="ARBA00023014"/>
    </source>
</evidence>
<dbReference type="NCBIfam" id="TIGR02491">
    <property type="entry name" value="NrdG"/>
    <property type="match status" value="1"/>
</dbReference>
<name>A0AAE8BBU8_9CAUD</name>
<reference evidence="13" key="1">
    <citation type="submission" date="2021-03" db="EMBL/GenBank/DDBJ databases">
        <authorList>
            <person name="Thompson D.W."/>
            <person name="Brown H.M.F."/>
            <person name="Thompson S.D."/>
            <person name="Grose J.H."/>
        </authorList>
    </citation>
    <scope>NUCLEOTIDE SEQUENCE</scope>
</reference>
<proteinExistence type="inferred from homology"/>
<evidence type="ECO:0000256" key="4">
    <source>
        <dbReference type="ARBA" id="ARBA00014281"/>
    </source>
</evidence>
<dbReference type="GO" id="GO:0046872">
    <property type="term" value="F:metal ion binding"/>
    <property type="evidence" value="ECO:0007669"/>
    <property type="project" value="UniProtKB-KW"/>
</dbReference>
<evidence type="ECO:0000256" key="6">
    <source>
        <dbReference type="ARBA" id="ARBA00022691"/>
    </source>
</evidence>
<evidence type="ECO:0000256" key="1">
    <source>
        <dbReference type="ARBA" id="ARBA00001966"/>
    </source>
</evidence>
<dbReference type="Pfam" id="PF13353">
    <property type="entry name" value="Fer4_12"/>
    <property type="match status" value="1"/>
</dbReference>
<dbReference type="GO" id="GO:0043365">
    <property type="term" value="F:[formate-C-acetyltransferase]-activating enzyme activity"/>
    <property type="evidence" value="ECO:0007669"/>
    <property type="project" value="InterPro"/>
</dbReference>
<sequence length="158" mass="18112">MNYMKIDPCDMNNGDGIRVSLFVAGCSHGCDGCFNKEAWKYNAGEPFTEETLEKLFSYCAEESISGLTLLGGDPMSPRNIDTVTMICKEFKRRFPSKDIWMWTGYTYSQVSGTEVLNYVDYLIDGKYKKDLPTKKPYRGSDNQVRWKKTGEIQFVMID</sequence>
<keyword evidence="8" id="KW-0560">Oxidoreductase</keyword>
<evidence type="ECO:0000256" key="7">
    <source>
        <dbReference type="ARBA" id="ARBA00022723"/>
    </source>
</evidence>
<gene>
    <name evidence="13" type="ORF">SARAHDANIELLE_38</name>
</gene>
<dbReference type="GO" id="GO:0051539">
    <property type="term" value="F:4 iron, 4 sulfur cluster binding"/>
    <property type="evidence" value="ECO:0007669"/>
    <property type="project" value="UniProtKB-KW"/>
</dbReference>
<organism evidence="13 14">
    <name type="scientific">Hafnia phage vB_HpaM_SarahDanielle</name>
    <dbReference type="NCBI Taxonomy" id="2836113"/>
    <lineage>
        <taxon>Viruses</taxon>
        <taxon>Duplodnaviria</taxon>
        <taxon>Heunggongvirae</taxon>
        <taxon>Uroviricota</taxon>
        <taxon>Caudoviricetes</taxon>
        <taxon>Andersonviridae</taxon>
        <taxon>Andersonviridae incertae sedis</taxon>
        <taxon>Daniellevirus</taxon>
        <taxon>Daniellevirus danielle</taxon>
    </lineage>
</organism>
<keyword evidence="10" id="KW-0411">Iron-sulfur</keyword>
<dbReference type="SFLD" id="SFLDF00299">
    <property type="entry name" value="anaerobic_ribonucleoside-triph"/>
    <property type="match status" value="1"/>
</dbReference>
<evidence type="ECO:0000256" key="11">
    <source>
        <dbReference type="ARBA" id="ARBA00033436"/>
    </source>
</evidence>
<dbReference type="Gene3D" id="3.20.20.70">
    <property type="entry name" value="Aldolase class I"/>
    <property type="match status" value="1"/>
</dbReference>
<dbReference type="InterPro" id="IPR058240">
    <property type="entry name" value="rSAM_sf"/>
</dbReference>
<evidence type="ECO:0000313" key="14">
    <source>
        <dbReference type="Proteomes" id="UP000827626"/>
    </source>
</evidence>
<evidence type="ECO:0000256" key="3">
    <source>
        <dbReference type="ARBA" id="ARBA00009777"/>
    </source>
</evidence>
<evidence type="ECO:0000256" key="5">
    <source>
        <dbReference type="ARBA" id="ARBA00022485"/>
    </source>
</evidence>
<dbReference type="PANTHER" id="PTHR30352">
    <property type="entry name" value="PYRUVATE FORMATE-LYASE-ACTIVATING ENZYME"/>
    <property type="match status" value="1"/>
</dbReference>
<keyword evidence="6" id="KW-0949">S-adenosyl-L-methionine</keyword>
<dbReference type="InterPro" id="IPR012837">
    <property type="entry name" value="NrdG"/>
</dbReference>
<dbReference type="PANTHER" id="PTHR30352:SF2">
    <property type="entry name" value="ANAEROBIC RIBONUCLEOSIDE-TRIPHOSPHATE REDUCTASE-ACTIVATING PROTEIN"/>
    <property type="match status" value="1"/>
</dbReference>
<dbReference type="InterPro" id="IPR007197">
    <property type="entry name" value="rSAM"/>
</dbReference>
<dbReference type="InterPro" id="IPR001989">
    <property type="entry name" value="Radical_activat_CS"/>
</dbReference>
<keyword evidence="5" id="KW-0004">4Fe-4S</keyword>
<dbReference type="SFLD" id="SFLDG01066">
    <property type="entry name" value="organic_radical-activating_enz"/>
    <property type="match status" value="1"/>
</dbReference>
<dbReference type="InterPro" id="IPR034457">
    <property type="entry name" value="Organic_radical-activating"/>
</dbReference>
<keyword evidence="7" id="KW-0479">Metal-binding</keyword>
<dbReference type="Proteomes" id="UP000827626">
    <property type="component" value="Segment"/>
</dbReference>
<comment type="function">
    <text evidence="2">Activation of anaerobic ribonucleoside-triphosphate reductase under anaerobic conditions by generation of an organic free radical, using S-adenosylmethionine and reduced flavodoxin as cosubstrates to produce 5'-deoxy-adenosine.</text>
</comment>
<dbReference type="SFLD" id="SFLDS00029">
    <property type="entry name" value="Radical_SAM"/>
    <property type="match status" value="1"/>
</dbReference>
<comment type="similarity">
    <text evidence="3">Belongs to the organic radical-activating enzymes family.</text>
</comment>
<comment type="catalytic activity">
    <reaction evidence="12">
        <text>glycyl-[protein] + reduced [flavodoxin] + S-adenosyl-L-methionine = glycin-2-yl radical-[protein] + semiquinone [flavodoxin] + 5'-deoxyadenosine + L-methionine + H(+)</text>
        <dbReference type="Rhea" id="RHEA:61976"/>
        <dbReference type="Rhea" id="RHEA-COMP:10622"/>
        <dbReference type="Rhea" id="RHEA-COMP:14480"/>
        <dbReference type="Rhea" id="RHEA-COMP:15993"/>
        <dbReference type="Rhea" id="RHEA-COMP:15994"/>
        <dbReference type="ChEBI" id="CHEBI:15378"/>
        <dbReference type="ChEBI" id="CHEBI:17319"/>
        <dbReference type="ChEBI" id="CHEBI:29947"/>
        <dbReference type="ChEBI" id="CHEBI:32722"/>
        <dbReference type="ChEBI" id="CHEBI:57618"/>
        <dbReference type="ChEBI" id="CHEBI:57844"/>
        <dbReference type="ChEBI" id="CHEBI:59789"/>
        <dbReference type="ChEBI" id="CHEBI:140311"/>
    </reaction>
</comment>
<evidence type="ECO:0000313" key="13">
    <source>
        <dbReference type="EMBL" id="QYA57466.1"/>
    </source>
</evidence>
<evidence type="ECO:0000256" key="2">
    <source>
        <dbReference type="ARBA" id="ARBA00003852"/>
    </source>
</evidence>
<accession>A0AAE8BBU8</accession>
<keyword evidence="14" id="KW-1185">Reference proteome</keyword>
<dbReference type="InterPro" id="IPR013785">
    <property type="entry name" value="Aldolase_TIM"/>
</dbReference>
<dbReference type="PROSITE" id="PS01087">
    <property type="entry name" value="RADICAL_ACTIVATING"/>
    <property type="match status" value="1"/>
</dbReference>
<evidence type="ECO:0000256" key="9">
    <source>
        <dbReference type="ARBA" id="ARBA00023004"/>
    </source>
</evidence>
<dbReference type="PIRSF" id="PIRSF000368">
    <property type="entry name" value="NrdG"/>
    <property type="match status" value="1"/>
</dbReference>
<keyword evidence="9" id="KW-0408">Iron</keyword>
<evidence type="ECO:0000256" key="8">
    <source>
        <dbReference type="ARBA" id="ARBA00023002"/>
    </source>
</evidence>
<dbReference type="SFLD" id="SFLDG01063">
    <property type="entry name" value="activating_enzymes__group_1"/>
    <property type="match status" value="1"/>
</dbReference>
<dbReference type="GO" id="GO:0004748">
    <property type="term" value="F:ribonucleoside-diphosphate reductase activity, thioredoxin disulfide as acceptor"/>
    <property type="evidence" value="ECO:0007669"/>
    <property type="project" value="TreeGrafter"/>
</dbReference>
<evidence type="ECO:0000256" key="12">
    <source>
        <dbReference type="ARBA" id="ARBA00047365"/>
    </source>
</evidence>
<protein>
    <recommendedName>
        <fullName evidence="4">Anaerobic ribonucleoside-triphosphate reductase-activating protein</fullName>
    </recommendedName>
    <alternativeName>
        <fullName evidence="11">Class III anaerobic ribonucleotide reductase small component</fullName>
    </alternativeName>
</protein>
<dbReference type="EMBL" id="MW749010">
    <property type="protein sequence ID" value="QYA57466.1"/>
    <property type="molecule type" value="Genomic_DNA"/>
</dbReference>